<keyword evidence="12" id="KW-1185">Reference proteome</keyword>
<feature type="domain" description="G-protein coupled receptors family 1 profile" evidence="10">
    <location>
        <begin position="1"/>
        <end position="123"/>
    </location>
</feature>
<evidence type="ECO:0000313" key="11">
    <source>
        <dbReference type="EMBL" id="KAK7797957.1"/>
    </source>
</evidence>
<dbReference type="Proteomes" id="UP001488838">
    <property type="component" value="Unassembled WGS sequence"/>
</dbReference>
<keyword evidence="4" id="KW-0297">G-protein coupled receptor</keyword>
<dbReference type="PROSITE" id="PS00237">
    <property type="entry name" value="G_PROTEIN_RECEP_F1_1"/>
    <property type="match status" value="1"/>
</dbReference>
<evidence type="ECO:0000313" key="12">
    <source>
        <dbReference type="Proteomes" id="UP001488838"/>
    </source>
</evidence>
<dbReference type="GO" id="GO:0004984">
    <property type="term" value="F:olfactory receptor activity"/>
    <property type="evidence" value="ECO:0007669"/>
    <property type="project" value="InterPro"/>
</dbReference>
<accession>A0AAW0H562</accession>
<feature type="region of interest" description="Disordered" evidence="8">
    <location>
        <begin position="158"/>
        <end position="232"/>
    </location>
</feature>
<evidence type="ECO:0000256" key="6">
    <source>
        <dbReference type="ARBA" id="ARBA00023170"/>
    </source>
</evidence>
<name>A0AAW0H562_MYOGA</name>
<dbReference type="InterPro" id="IPR050427">
    <property type="entry name" value="Olfactory_Receptors"/>
</dbReference>
<evidence type="ECO:0000256" key="7">
    <source>
        <dbReference type="ARBA" id="ARBA00023224"/>
    </source>
</evidence>
<sequence>MYFFLSYLSIIDGFYSSSITPKMIYDLISERSSISFNGCMTQLFAEHFFAGAEIILLIAMAYDRYVAICKPLHYMTIMNRSVCVSLVVAAGIVGFVHGMIQITFIAQLPFCGPNIINHFICDLIPILELACTDTHIIGPMIAANSGSMGSLWQSSIHEEKVEQGEEYQEKKQEKEHEKQEEEEKQGKEEQEKKEQEEEKKEQEGEQHEEKPKDEAEQEEKQKEEDQEEKKGE</sequence>
<evidence type="ECO:0000259" key="10">
    <source>
        <dbReference type="PROSITE" id="PS50262"/>
    </source>
</evidence>
<keyword evidence="5 9" id="KW-0472">Membrane</keyword>
<dbReference type="PANTHER" id="PTHR48002">
    <property type="entry name" value="OLFACTORY RECEPTOR"/>
    <property type="match status" value="1"/>
</dbReference>
<keyword evidence="3 9" id="KW-1133">Transmembrane helix</keyword>
<evidence type="ECO:0000256" key="4">
    <source>
        <dbReference type="ARBA" id="ARBA00023040"/>
    </source>
</evidence>
<evidence type="ECO:0000256" key="5">
    <source>
        <dbReference type="ARBA" id="ARBA00023136"/>
    </source>
</evidence>
<dbReference type="Gene3D" id="1.20.1070.10">
    <property type="entry name" value="Rhodopsin 7-helix transmembrane proteins"/>
    <property type="match status" value="1"/>
</dbReference>
<comment type="subcellular location">
    <subcellularLocation>
        <location evidence="1">Membrane</location>
        <topology evidence="1">Multi-pass membrane protein</topology>
    </subcellularLocation>
</comment>
<reference evidence="11 12" key="1">
    <citation type="journal article" date="2023" name="bioRxiv">
        <title>Conserved and derived expression patterns and positive selection on dental genes reveal complex evolutionary context of ever-growing rodent molars.</title>
        <authorList>
            <person name="Calamari Z.T."/>
            <person name="Song A."/>
            <person name="Cohen E."/>
            <person name="Akter M."/>
            <person name="Roy R.D."/>
            <person name="Hallikas O."/>
            <person name="Christensen M.M."/>
            <person name="Li P."/>
            <person name="Marangoni P."/>
            <person name="Jernvall J."/>
            <person name="Klein O.D."/>
        </authorList>
    </citation>
    <scope>NUCLEOTIDE SEQUENCE [LARGE SCALE GENOMIC DNA]</scope>
    <source>
        <strain evidence="11">V071</strain>
    </source>
</reference>
<evidence type="ECO:0000256" key="2">
    <source>
        <dbReference type="ARBA" id="ARBA00022692"/>
    </source>
</evidence>
<keyword evidence="2 9" id="KW-0812">Transmembrane</keyword>
<evidence type="ECO:0000256" key="9">
    <source>
        <dbReference type="SAM" id="Phobius"/>
    </source>
</evidence>
<comment type="caution">
    <text evidence="11">The sequence shown here is derived from an EMBL/GenBank/DDBJ whole genome shotgun (WGS) entry which is preliminary data.</text>
</comment>
<dbReference type="PROSITE" id="PS50262">
    <property type="entry name" value="G_PROTEIN_RECEP_F1_2"/>
    <property type="match status" value="1"/>
</dbReference>
<dbReference type="PRINTS" id="PR00245">
    <property type="entry name" value="OLFACTORYR"/>
</dbReference>
<evidence type="ECO:0000256" key="8">
    <source>
        <dbReference type="SAM" id="MobiDB-lite"/>
    </source>
</evidence>
<protein>
    <recommendedName>
        <fullName evidence="10">G-protein coupled receptors family 1 profile domain-containing protein</fullName>
    </recommendedName>
</protein>
<dbReference type="InterPro" id="IPR000276">
    <property type="entry name" value="GPCR_Rhodpsn"/>
</dbReference>
<dbReference type="Pfam" id="PF13853">
    <property type="entry name" value="7tm_4"/>
    <property type="match status" value="1"/>
</dbReference>
<feature type="transmembrane region" description="Helical" evidence="9">
    <location>
        <begin position="40"/>
        <end position="62"/>
    </location>
</feature>
<dbReference type="EMBL" id="JBBHLL010000752">
    <property type="protein sequence ID" value="KAK7797957.1"/>
    <property type="molecule type" value="Genomic_DNA"/>
</dbReference>
<evidence type="ECO:0000256" key="3">
    <source>
        <dbReference type="ARBA" id="ARBA00022989"/>
    </source>
</evidence>
<dbReference type="AlphaFoldDB" id="A0AAW0H562"/>
<dbReference type="InterPro" id="IPR000725">
    <property type="entry name" value="Olfact_rcpt"/>
</dbReference>
<organism evidence="11 12">
    <name type="scientific">Myodes glareolus</name>
    <name type="common">Bank vole</name>
    <name type="synonym">Clethrionomys glareolus</name>
    <dbReference type="NCBI Taxonomy" id="447135"/>
    <lineage>
        <taxon>Eukaryota</taxon>
        <taxon>Metazoa</taxon>
        <taxon>Chordata</taxon>
        <taxon>Craniata</taxon>
        <taxon>Vertebrata</taxon>
        <taxon>Euteleostomi</taxon>
        <taxon>Mammalia</taxon>
        <taxon>Eutheria</taxon>
        <taxon>Euarchontoglires</taxon>
        <taxon>Glires</taxon>
        <taxon>Rodentia</taxon>
        <taxon>Myomorpha</taxon>
        <taxon>Muroidea</taxon>
        <taxon>Cricetidae</taxon>
        <taxon>Arvicolinae</taxon>
        <taxon>Myodes</taxon>
    </lineage>
</organism>
<dbReference type="SUPFAM" id="SSF81321">
    <property type="entry name" value="Family A G protein-coupled receptor-like"/>
    <property type="match status" value="1"/>
</dbReference>
<proteinExistence type="predicted"/>
<evidence type="ECO:0000256" key="1">
    <source>
        <dbReference type="ARBA" id="ARBA00004141"/>
    </source>
</evidence>
<dbReference type="InterPro" id="IPR017452">
    <property type="entry name" value="GPCR_Rhodpsn_7TM"/>
</dbReference>
<gene>
    <name evidence="11" type="ORF">U0070_007028</name>
</gene>
<keyword evidence="6" id="KW-0675">Receptor</keyword>
<dbReference type="GO" id="GO:0005886">
    <property type="term" value="C:plasma membrane"/>
    <property type="evidence" value="ECO:0007669"/>
    <property type="project" value="UniProtKB-ARBA"/>
</dbReference>
<dbReference type="GO" id="GO:0004930">
    <property type="term" value="F:G protein-coupled receptor activity"/>
    <property type="evidence" value="ECO:0007669"/>
    <property type="project" value="UniProtKB-KW"/>
</dbReference>
<feature type="transmembrane region" description="Helical" evidence="9">
    <location>
        <begin position="82"/>
        <end position="106"/>
    </location>
</feature>
<keyword evidence="7" id="KW-0807">Transducer</keyword>